<evidence type="ECO:0008006" key="2">
    <source>
        <dbReference type="Google" id="ProtNLM"/>
    </source>
</evidence>
<feature type="non-terminal residue" evidence="1">
    <location>
        <position position="1"/>
    </location>
</feature>
<dbReference type="Pfam" id="PF00702">
    <property type="entry name" value="Hydrolase"/>
    <property type="match status" value="1"/>
</dbReference>
<gene>
    <name evidence="1" type="ORF">S06H3_53192</name>
</gene>
<dbReference type="InterPro" id="IPR036412">
    <property type="entry name" value="HAD-like_sf"/>
</dbReference>
<dbReference type="NCBIfam" id="TIGR01509">
    <property type="entry name" value="HAD-SF-IA-v3"/>
    <property type="match status" value="1"/>
</dbReference>
<reference evidence="1" key="1">
    <citation type="journal article" date="2014" name="Front. Microbiol.">
        <title>High frequency of phylogenetically diverse reductive dehalogenase-homologous genes in deep subseafloor sedimentary metagenomes.</title>
        <authorList>
            <person name="Kawai M."/>
            <person name="Futagami T."/>
            <person name="Toyoda A."/>
            <person name="Takaki Y."/>
            <person name="Nishi S."/>
            <person name="Hori S."/>
            <person name="Arai W."/>
            <person name="Tsubouchi T."/>
            <person name="Morono Y."/>
            <person name="Uchiyama I."/>
            <person name="Ito T."/>
            <person name="Fujiyama A."/>
            <person name="Inagaki F."/>
            <person name="Takami H."/>
        </authorList>
    </citation>
    <scope>NUCLEOTIDE SEQUENCE</scope>
    <source>
        <strain evidence="1">Expedition CK06-06</strain>
    </source>
</reference>
<dbReference type="Gene3D" id="3.40.50.1000">
    <property type="entry name" value="HAD superfamily/HAD-like"/>
    <property type="match status" value="1"/>
</dbReference>
<dbReference type="InterPro" id="IPR023214">
    <property type="entry name" value="HAD_sf"/>
</dbReference>
<dbReference type="GO" id="GO:0050308">
    <property type="term" value="F:sugar-phosphatase activity"/>
    <property type="evidence" value="ECO:0007669"/>
    <property type="project" value="TreeGrafter"/>
</dbReference>
<dbReference type="SUPFAM" id="SSF56784">
    <property type="entry name" value="HAD-like"/>
    <property type="match status" value="1"/>
</dbReference>
<proteinExistence type="predicted"/>
<dbReference type="EMBL" id="BARV01033890">
    <property type="protein sequence ID" value="GAI55002.1"/>
    <property type="molecule type" value="Genomic_DNA"/>
</dbReference>
<organism evidence="1">
    <name type="scientific">marine sediment metagenome</name>
    <dbReference type="NCBI Taxonomy" id="412755"/>
    <lineage>
        <taxon>unclassified sequences</taxon>
        <taxon>metagenomes</taxon>
        <taxon>ecological metagenomes</taxon>
    </lineage>
</organism>
<dbReference type="InterPro" id="IPR051806">
    <property type="entry name" value="HAD-like_SPP"/>
</dbReference>
<dbReference type="PANTHER" id="PTHR43481">
    <property type="entry name" value="FRUCTOSE-1-PHOSPHATE PHOSPHATASE"/>
    <property type="match status" value="1"/>
</dbReference>
<dbReference type="NCBIfam" id="TIGR01549">
    <property type="entry name" value="HAD-SF-IA-v1"/>
    <property type="match status" value="1"/>
</dbReference>
<dbReference type="InterPro" id="IPR023198">
    <property type="entry name" value="PGP-like_dom2"/>
</dbReference>
<dbReference type="InterPro" id="IPR006439">
    <property type="entry name" value="HAD-SF_hydro_IA"/>
</dbReference>
<dbReference type="PANTHER" id="PTHR43481:SF4">
    <property type="entry name" value="GLYCEROL-1-PHOSPHATE PHOSPHOHYDROLASE 1-RELATED"/>
    <property type="match status" value="1"/>
</dbReference>
<comment type="caution">
    <text evidence="1">The sequence shown here is derived from an EMBL/GenBank/DDBJ whole genome shotgun (WGS) entry which is preliminary data.</text>
</comment>
<protein>
    <recommendedName>
        <fullName evidence="2">HAD family phosphatase</fullName>
    </recommendedName>
</protein>
<dbReference type="Gene3D" id="1.10.150.240">
    <property type="entry name" value="Putative phosphatase, domain 2"/>
    <property type="match status" value="1"/>
</dbReference>
<dbReference type="AlphaFoldDB" id="X1PFE2"/>
<accession>X1PFE2</accession>
<evidence type="ECO:0000313" key="1">
    <source>
        <dbReference type="EMBL" id="GAI55002.1"/>
    </source>
</evidence>
<sequence length="216" mass="23420">GVIADTEAVNARASIKVFADLLGVEGVVRKDFEAGLGRGAEEYVKAAAKVHGLELTEEQIKKATQLRQEYFLKILSQEPLPPFPGVLELIDKAMKEKIFRVAIATSGTLEKSRAVLEAAKVPYRKMIYINGSDVKNKKPDPELFLLAAERMGIEPANCVVIEDAPNGIQAAKAAGAKCIAVTNSTNAENLCEADLVCDSLEKINLDVIKMLIQKNI</sequence>
<name>X1PFE2_9ZZZZ</name>